<comment type="caution">
    <text evidence="3">The sequence shown here is derived from an EMBL/GenBank/DDBJ whole genome shotgun (WGS) entry which is preliminary data.</text>
</comment>
<evidence type="ECO:0000313" key="3">
    <source>
        <dbReference type="EMBL" id="RCU46722.1"/>
    </source>
</evidence>
<proteinExistence type="predicted"/>
<dbReference type="EMBL" id="QPHM01000001">
    <property type="protein sequence ID" value="RCU46722.1"/>
    <property type="molecule type" value="Genomic_DNA"/>
</dbReference>
<evidence type="ECO:0000256" key="1">
    <source>
        <dbReference type="SAM" id="MobiDB-lite"/>
    </source>
</evidence>
<keyword evidence="2" id="KW-1133">Transmembrane helix</keyword>
<evidence type="ECO:0000313" key="4">
    <source>
        <dbReference type="Proteomes" id="UP000252189"/>
    </source>
</evidence>
<reference evidence="3 4" key="1">
    <citation type="submission" date="2018-07" db="EMBL/GenBank/DDBJ databases">
        <title>Genome sequences of Haloplanus salinus JCM 18368T.</title>
        <authorList>
            <person name="Kim Y.B."/>
            <person name="Roh S.W."/>
        </authorList>
    </citation>
    <scope>NUCLEOTIDE SEQUENCE [LARGE SCALE GENOMIC DNA]</scope>
    <source>
        <strain evidence="3 4">JCM 18368</strain>
    </source>
</reference>
<organism evidence="3 4">
    <name type="scientific">Haloplanus salinus</name>
    <dbReference type="NCBI Taxonomy" id="1126245"/>
    <lineage>
        <taxon>Archaea</taxon>
        <taxon>Methanobacteriati</taxon>
        <taxon>Methanobacteriota</taxon>
        <taxon>Stenosarchaea group</taxon>
        <taxon>Halobacteria</taxon>
        <taxon>Halobacteriales</taxon>
        <taxon>Haloferacaceae</taxon>
        <taxon>Haloplanus</taxon>
    </lineage>
</organism>
<gene>
    <name evidence="3" type="ORF">DU504_05035</name>
</gene>
<keyword evidence="4" id="KW-1185">Reference proteome</keyword>
<dbReference type="RefSeq" id="WP_114448275.1">
    <property type="nucleotide sequence ID" value="NZ_QPHM01000001.1"/>
</dbReference>
<name>A0A368N864_9EURY</name>
<evidence type="ECO:0000256" key="2">
    <source>
        <dbReference type="SAM" id="Phobius"/>
    </source>
</evidence>
<feature type="transmembrane region" description="Helical" evidence="2">
    <location>
        <begin position="29"/>
        <end position="50"/>
    </location>
</feature>
<feature type="region of interest" description="Disordered" evidence="1">
    <location>
        <begin position="98"/>
        <end position="117"/>
    </location>
</feature>
<accession>A0A368N864</accession>
<protein>
    <submittedName>
        <fullName evidence="3">Uncharacterized protein</fullName>
    </submittedName>
</protein>
<sequence length="117" mass="12014">MDASLDRYRRALWASMEHLCVTESVERKFVAGVSIQFAVAVLLALLPFVLTGVIRAVVTAAPLGGAAVALGNSPLIARRDFVAPVRNLEAAATTIAASAGRSVTSASVNGSSSSSLT</sequence>
<dbReference type="Proteomes" id="UP000252189">
    <property type="component" value="Unassembled WGS sequence"/>
</dbReference>
<dbReference type="OrthoDB" id="8523at2157"/>
<dbReference type="AlphaFoldDB" id="A0A368N864"/>
<keyword evidence="2" id="KW-0472">Membrane</keyword>
<keyword evidence="2" id="KW-0812">Transmembrane</keyword>